<dbReference type="SMART" id="SM00729">
    <property type="entry name" value="Elp3"/>
    <property type="match status" value="1"/>
</dbReference>
<dbReference type="InterPro" id="IPR007197">
    <property type="entry name" value="rSAM"/>
</dbReference>
<evidence type="ECO:0000256" key="4">
    <source>
        <dbReference type="ARBA" id="ARBA00023004"/>
    </source>
</evidence>
<dbReference type="SFLD" id="SFLDS00029">
    <property type="entry name" value="Radical_SAM"/>
    <property type="match status" value="1"/>
</dbReference>
<dbReference type="GO" id="GO:0003824">
    <property type="term" value="F:catalytic activity"/>
    <property type="evidence" value="ECO:0007669"/>
    <property type="project" value="InterPro"/>
</dbReference>
<keyword evidence="2" id="KW-0949">S-adenosyl-L-methionine</keyword>
<accession>A0A382FQE0</accession>
<dbReference type="GO" id="GO:0046872">
    <property type="term" value="F:metal ion binding"/>
    <property type="evidence" value="ECO:0007669"/>
    <property type="project" value="UniProtKB-KW"/>
</dbReference>
<sequence>LTEELPRLPNLSLAPSPYLTGKLDKFFDGKLVPLIQTNRGCPFKCTFCDEGFSYYNTVSRRERLEIDDELDYIGKKMMQVHKKNGRNDLRIADSNFGMFREDLATCEVLANCIKEYGWPDDILSDTGKNQQDRVLKAAEMVGGILRLKGSVQSLDPDVMKNIKRDNISSGDLMEVAIQASTEDVSSVSELILCLPGETRKSHFESVFKIVDAQFSLVTIYQLGVEPGAEMFTAENLQQYGLKTGIRIMAECLGNYEIFDEKTTIAELEKICYETNAMSFDDYISCRKLHLIVSIFYNTFSLYANNRVSRPFFDSILSFLRLQKIPISKWLTLLQKEEMQDKLKEAFESFEKANRDELWQNEEELKTFIQKPEVFEHYINGRLGYNLLHTFRILIFTRYIDQLEKFVQTTLRKLLKENQKDTPENLQFIDDAVKFESSQVKNILKNIDQVPQITLKYDILKFKDDKQKTSISNYKLQKPITIKFILDDKQKRAIKQSIQNMDDDLLNKIGNTTRTSALPND</sequence>
<dbReference type="InterPro" id="IPR023404">
    <property type="entry name" value="rSAM_horseshoe"/>
</dbReference>
<gene>
    <name evidence="7" type="ORF">METZ01_LOCUS217035</name>
</gene>
<keyword evidence="3" id="KW-0479">Metal-binding</keyword>
<evidence type="ECO:0000256" key="1">
    <source>
        <dbReference type="ARBA" id="ARBA00001966"/>
    </source>
</evidence>
<dbReference type="Pfam" id="PF04055">
    <property type="entry name" value="Radical_SAM"/>
    <property type="match status" value="1"/>
</dbReference>
<keyword evidence="5" id="KW-0411">Iron-sulfur</keyword>
<dbReference type="SFLD" id="SFLDG01082">
    <property type="entry name" value="B12-binding_domain_containing"/>
    <property type="match status" value="1"/>
</dbReference>
<evidence type="ECO:0000256" key="2">
    <source>
        <dbReference type="ARBA" id="ARBA00022691"/>
    </source>
</evidence>
<dbReference type="InterPro" id="IPR006638">
    <property type="entry name" value="Elp3/MiaA/NifB-like_rSAM"/>
</dbReference>
<reference evidence="7" key="1">
    <citation type="submission" date="2018-05" db="EMBL/GenBank/DDBJ databases">
        <authorList>
            <person name="Lanie J.A."/>
            <person name="Ng W.-L."/>
            <person name="Kazmierczak K.M."/>
            <person name="Andrzejewski T.M."/>
            <person name="Davidsen T.M."/>
            <person name="Wayne K.J."/>
            <person name="Tettelin H."/>
            <person name="Glass J.I."/>
            <person name="Rusch D."/>
            <person name="Podicherti R."/>
            <person name="Tsui H.-C.T."/>
            <person name="Winkler M.E."/>
        </authorList>
    </citation>
    <scope>NUCLEOTIDE SEQUENCE</scope>
</reference>
<feature type="domain" description="Radical SAM core" evidence="6">
    <location>
        <begin position="27"/>
        <end position="268"/>
    </location>
</feature>
<dbReference type="AlphaFoldDB" id="A0A382FQE0"/>
<feature type="non-terminal residue" evidence="7">
    <location>
        <position position="1"/>
    </location>
</feature>
<dbReference type="EMBL" id="UINC01050790">
    <property type="protein sequence ID" value="SVB64181.1"/>
    <property type="molecule type" value="Genomic_DNA"/>
</dbReference>
<feature type="non-terminal residue" evidence="7">
    <location>
        <position position="520"/>
    </location>
</feature>
<dbReference type="InterPro" id="IPR051198">
    <property type="entry name" value="BchE-like"/>
</dbReference>
<evidence type="ECO:0000259" key="6">
    <source>
        <dbReference type="PROSITE" id="PS51918"/>
    </source>
</evidence>
<dbReference type="GO" id="GO:0051536">
    <property type="term" value="F:iron-sulfur cluster binding"/>
    <property type="evidence" value="ECO:0007669"/>
    <property type="project" value="UniProtKB-KW"/>
</dbReference>
<evidence type="ECO:0000256" key="3">
    <source>
        <dbReference type="ARBA" id="ARBA00022723"/>
    </source>
</evidence>
<dbReference type="PANTHER" id="PTHR43409">
    <property type="entry name" value="ANAEROBIC MAGNESIUM-PROTOPORPHYRIN IX MONOMETHYL ESTER CYCLASE-RELATED"/>
    <property type="match status" value="1"/>
</dbReference>
<name>A0A382FQE0_9ZZZZ</name>
<organism evidence="7">
    <name type="scientific">marine metagenome</name>
    <dbReference type="NCBI Taxonomy" id="408172"/>
    <lineage>
        <taxon>unclassified sequences</taxon>
        <taxon>metagenomes</taxon>
        <taxon>ecological metagenomes</taxon>
    </lineage>
</organism>
<dbReference type="Gene3D" id="3.80.30.20">
    <property type="entry name" value="tm_1862 like domain"/>
    <property type="match status" value="1"/>
</dbReference>
<evidence type="ECO:0000256" key="5">
    <source>
        <dbReference type="ARBA" id="ARBA00023014"/>
    </source>
</evidence>
<evidence type="ECO:0000313" key="7">
    <source>
        <dbReference type="EMBL" id="SVB64181.1"/>
    </source>
</evidence>
<proteinExistence type="predicted"/>
<protein>
    <recommendedName>
        <fullName evidence="6">Radical SAM core domain-containing protein</fullName>
    </recommendedName>
</protein>
<dbReference type="PANTHER" id="PTHR43409:SF16">
    <property type="entry name" value="SLR0320 PROTEIN"/>
    <property type="match status" value="1"/>
</dbReference>
<dbReference type="PROSITE" id="PS51918">
    <property type="entry name" value="RADICAL_SAM"/>
    <property type="match status" value="1"/>
</dbReference>
<dbReference type="GO" id="GO:0005829">
    <property type="term" value="C:cytosol"/>
    <property type="evidence" value="ECO:0007669"/>
    <property type="project" value="TreeGrafter"/>
</dbReference>
<dbReference type="SUPFAM" id="SSF102114">
    <property type="entry name" value="Radical SAM enzymes"/>
    <property type="match status" value="1"/>
</dbReference>
<dbReference type="InterPro" id="IPR058240">
    <property type="entry name" value="rSAM_sf"/>
</dbReference>
<keyword evidence="4" id="KW-0408">Iron</keyword>
<comment type="cofactor">
    <cofactor evidence="1">
        <name>[4Fe-4S] cluster</name>
        <dbReference type="ChEBI" id="CHEBI:49883"/>
    </cofactor>
</comment>